<keyword evidence="2" id="KW-0489">Methyltransferase</keyword>
<evidence type="ECO:0000313" key="2">
    <source>
        <dbReference type="EMBL" id="SMZ64494.1"/>
    </source>
</evidence>
<dbReference type="AlphaFoldDB" id="A0A4Y7LIU5"/>
<dbReference type="SUPFAM" id="SSF51735">
    <property type="entry name" value="NAD(P)-binding Rossmann-fold domains"/>
    <property type="match status" value="1"/>
</dbReference>
<dbReference type="Pfam" id="PF13489">
    <property type="entry name" value="Methyltransf_23"/>
    <property type="match status" value="1"/>
</dbReference>
<dbReference type="SUPFAM" id="SSF53335">
    <property type="entry name" value="S-adenosyl-L-methionine-dependent methyltransferases"/>
    <property type="match status" value="1"/>
</dbReference>
<evidence type="ECO:0000259" key="1">
    <source>
        <dbReference type="Pfam" id="PF08484"/>
    </source>
</evidence>
<dbReference type="GO" id="GO:0008168">
    <property type="term" value="F:methyltransferase activity"/>
    <property type="evidence" value="ECO:0007669"/>
    <property type="project" value="UniProtKB-KW"/>
</dbReference>
<keyword evidence="2" id="KW-0808">Transferase</keyword>
<dbReference type="PANTHER" id="PTHR43861">
    <property type="entry name" value="TRANS-ACONITATE 2-METHYLTRANSFERASE-RELATED"/>
    <property type="match status" value="1"/>
</dbReference>
<protein>
    <submittedName>
        <fullName evidence="2">Putative C-methyltransferase protein</fullName>
    </submittedName>
</protein>
<dbReference type="EMBL" id="LT883598">
    <property type="protein sequence ID" value="SMZ64494.1"/>
    <property type="molecule type" value="mRNA"/>
</dbReference>
<feature type="domain" description="C-methyltransferase" evidence="1">
    <location>
        <begin position="275"/>
        <end position="384"/>
    </location>
</feature>
<dbReference type="Pfam" id="PF08484">
    <property type="entry name" value="Methyltransf_14"/>
    <property type="match status" value="1"/>
</dbReference>
<dbReference type="InterPro" id="IPR036291">
    <property type="entry name" value="NAD(P)-bd_dom_sf"/>
</dbReference>
<dbReference type="InterPro" id="IPR029063">
    <property type="entry name" value="SAM-dependent_MTases_sf"/>
</dbReference>
<dbReference type="Gene3D" id="3.40.50.150">
    <property type="entry name" value="Vaccinia Virus protein VP39"/>
    <property type="match status" value="1"/>
</dbReference>
<accession>A0A4Y7LIU5</accession>
<proteinExistence type="evidence at transcript level"/>
<sequence length="396" mass="45085">MLETPICPVCGSEHRQVFWEMLDIPVFCNILWSDRDGAINCNRGDLKLAFCEDCGFIDNIAFDPQRLEYTQVYENALDFSPRFQQYAQNLAERLINTYNLQEKTIIEIGCGKGEFLTLLCELGNNRGIGFDPTYVPLPDHEKLGDRLQFIRDLYSEKYADYQGDFICCRHTLEHIPTPTNLLKSLAQIVENKPETGIFFEVPNALDIFDNLAVWDIIYEHCCYFAPVSLAYAFSSCSFEVKQITEEFRGQFLCLEAQPSLDTHGQSKPETEQVNQLANSIAEFSQKFEDKLSEWEQKLGDLVNQGQRVVIWGSGSKGVTFLNFMKAAKTAIEYVVDINPRKQGMYVAGTGQKIVPPAFLVDYKPDVVIIMNPIYEQEITQMLEALGLTSCQVRCDV</sequence>
<dbReference type="InterPro" id="IPR013691">
    <property type="entry name" value="MeTrfase_14"/>
</dbReference>
<dbReference type="Gene3D" id="3.40.50.720">
    <property type="entry name" value="NAD(P)-binding Rossmann-like Domain"/>
    <property type="match status" value="1"/>
</dbReference>
<reference evidence="2" key="2">
    <citation type="submission" date="2019-06" db="EMBL/GenBank/DDBJ databases">
        <title>Genes from Arthrospira platensis.</title>
        <authorList>
            <person name="Faizal N."/>
            <person name="Venkatesh K."/>
            <person name="Arockiaraj J."/>
        </authorList>
    </citation>
    <scope>NUCLEOTIDE SEQUENCE</scope>
    <source>
        <strain evidence="2">SRM16</strain>
    </source>
</reference>
<organism evidence="2">
    <name type="scientific">Arthrospira sp. SRM16</name>
    <dbReference type="NCBI Taxonomy" id="1929211"/>
    <lineage>
        <taxon>Bacteria</taxon>
        <taxon>Bacillati</taxon>
        <taxon>Cyanobacteriota</taxon>
        <taxon>Cyanophyceae</taxon>
        <taxon>Oscillatoriophycideae</taxon>
        <taxon>Oscillatoriales</taxon>
        <taxon>Microcoleaceae</taxon>
        <taxon>Arthrospira</taxon>
    </lineage>
</organism>
<name>A0A4Y7LIU5_9CYAN</name>
<reference evidence="2" key="1">
    <citation type="submission" date="2017-06" db="EMBL/GenBank/DDBJ databases">
        <authorList>
            <person name="Nizam F."/>
        </authorList>
    </citation>
    <scope>NUCLEOTIDE SEQUENCE</scope>
    <source>
        <strain evidence="2">SRM16</strain>
    </source>
</reference>
<dbReference type="GO" id="GO:0032259">
    <property type="term" value="P:methylation"/>
    <property type="evidence" value="ECO:0007669"/>
    <property type="project" value="UniProtKB-KW"/>
</dbReference>
<gene>
    <name evidence="2" type="primary">A- CPMP</name>
</gene>
<dbReference type="CDD" id="cd02440">
    <property type="entry name" value="AdoMet_MTases"/>
    <property type="match status" value="1"/>
</dbReference>